<evidence type="ECO:0008006" key="3">
    <source>
        <dbReference type="Google" id="ProtNLM"/>
    </source>
</evidence>
<dbReference type="PANTHER" id="PTHR38899:SF1">
    <property type="entry name" value="PROTEIN KINASE"/>
    <property type="match status" value="1"/>
</dbReference>
<name>A0A067CQ79_SAPPC</name>
<dbReference type="GeneID" id="24124909"/>
<dbReference type="PANTHER" id="PTHR38899">
    <property type="entry name" value="DOMAIN OOKINETE PROTEIN, PUTATIVE-RELATED"/>
    <property type="match status" value="1"/>
</dbReference>
<dbReference type="Proteomes" id="UP000030745">
    <property type="component" value="Unassembled WGS sequence"/>
</dbReference>
<organism evidence="1 2">
    <name type="scientific">Saprolegnia parasitica (strain CBS 223.65)</name>
    <dbReference type="NCBI Taxonomy" id="695850"/>
    <lineage>
        <taxon>Eukaryota</taxon>
        <taxon>Sar</taxon>
        <taxon>Stramenopiles</taxon>
        <taxon>Oomycota</taxon>
        <taxon>Saprolegniomycetes</taxon>
        <taxon>Saprolegniales</taxon>
        <taxon>Saprolegniaceae</taxon>
        <taxon>Saprolegnia</taxon>
    </lineage>
</organism>
<evidence type="ECO:0000313" key="2">
    <source>
        <dbReference type="Proteomes" id="UP000030745"/>
    </source>
</evidence>
<dbReference type="OrthoDB" id="166018at2759"/>
<protein>
    <recommendedName>
        <fullName evidence="3">Swiss Army Knife RNA repair protein HAD domain-containing protein</fullName>
    </recommendedName>
</protein>
<dbReference type="RefSeq" id="XP_012196320.1">
    <property type="nucleotide sequence ID" value="XM_012340930.1"/>
</dbReference>
<gene>
    <name evidence="1" type="ORF">SPRG_02354</name>
</gene>
<keyword evidence="2" id="KW-1185">Reference proteome</keyword>
<dbReference type="EMBL" id="KK583194">
    <property type="protein sequence ID" value="KDO32653.1"/>
    <property type="molecule type" value="Genomic_DNA"/>
</dbReference>
<dbReference type="VEuPathDB" id="FungiDB:SPRG_02354"/>
<dbReference type="KEGG" id="spar:SPRG_02354"/>
<dbReference type="AlphaFoldDB" id="A0A067CQ79"/>
<accession>A0A067CQ79</accession>
<reference evidence="1 2" key="1">
    <citation type="journal article" date="2013" name="PLoS Genet.">
        <title>Distinctive expansion of potential virulence genes in the genome of the oomycete fish pathogen Saprolegnia parasitica.</title>
        <authorList>
            <person name="Jiang R.H."/>
            <person name="de Bruijn I."/>
            <person name="Haas B.J."/>
            <person name="Belmonte R."/>
            <person name="Lobach L."/>
            <person name="Christie J."/>
            <person name="van den Ackerveken G."/>
            <person name="Bottin A."/>
            <person name="Bulone V."/>
            <person name="Diaz-Moreno S.M."/>
            <person name="Dumas B."/>
            <person name="Fan L."/>
            <person name="Gaulin E."/>
            <person name="Govers F."/>
            <person name="Grenville-Briggs L.J."/>
            <person name="Horner N.R."/>
            <person name="Levin J.Z."/>
            <person name="Mammella M."/>
            <person name="Meijer H.J."/>
            <person name="Morris P."/>
            <person name="Nusbaum C."/>
            <person name="Oome S."/>
            <person name="Phillips A.J."/>
            <person name="van Rooyen D."/>
            <person name="Rzeszutek E."/>
            <person name="Saraiva M."/>
            <person name="Secombes C.J."/>
            <person name="Seidl M.F."/>
            <person name="Snel B."/>
            <person name="Stassen J.H."/>
            <person name="Sykes S."/>
            <person name="Tripathy S."/>
            <person name="van den Berg H."/>
            <person name="Vega-Arreguin J.C."/>
            <person name="Wawra S."/>
            <person name="Young S.K."/>
            <person name="Zeng Q."/>
            <person name="Dieguez-Uribeondo J."/>
            <person name="Russ C."/>
            <person name="Tyler B.M."/>
            <person name="van West P."/>
        </authorList>
    </citation>
    <scope>NUCLEOTIDE SEQUENCE [LARGE SCALE GENOMIC DNA]</scope>
    <source>
        <strain evidence="1 2">CBS 223.65</strain>
    </source>
</reference>
<proteinExistence type="predicted"/>
<sequence length="214" mass="23163">MVADEAHTVVVFDWDDTLCPSSWLHAHELLPAYQGHAVELPPVVRDVLAMLAEKVCDLLVAAMALGPVFVVTAAEGGWVETACALYMPSVGSLLQRSPDLHIVSARTWFEGTYGSGGDARHWKLEVLGVIASKCFVSGSGNLVSVGDSLAERDACHAVVTNCPHILAKTLKFIDVPDVLEIASQVELAFGSLHHMCVHNDHLDLHITRDQLLRP</sequence>
<evidence type="ECO:0000313" key="1">
    <source>
        <dbReference type="EMBL" id="KDO32653.1"/>
    </source>
</evidence>
<dbReference type="OMA" id="AERDACH"/>